<name>A0ACC2DDR4_DIPCM</name>
<accession>A0ACC2DDR4</accession>
<dbReference type="Proteomes" id="UP001162992">
    <property type="component" value="Chromosome 6"/>
</dbReference>
<gene>
    <name evidence="1" type="ORF">O6H91_06G054300</name>
</gene>
<proteinExistence type="predicted"/>
<evidence type="ECO:0000313" key="1">
    <source>
        <dbReference type="EMBL" id="KAJ7552402.1"/>
    </source>
</evidence>
<reference evidence="2" key="1">
    <citation type="journal article" date="2024" name="Proc. Natl. Acad. Sci. U.S.A.">
        <title>Extraordinary preservation of gene collinearity over three hundred million years revealed in homosporous lycophytes.</title>
        <authorList>
            <person name="Li C."/>
            <person name="Wickell D."/>
            <person name="Kuo L.Y."/>
            <person name="Chen X."/>
            <person name="Nie B."/>
            <person name="Liao X."/>
            <person name="Peng D."/>
            <person name="Ji J."/>
            <person name="Jenkins J."/>
            <person name="Williams M."/>
            <person name="Shu S."/>
            <person name="Plott C."/>
            <person name="Barry K."/>
            <person name="Rajasekar S."/>
            <person name="Grimwood J."/>
            <person name="Han X."/>
            <person name="Sun S."/>
            <person name="Hou Z."/>
            <person name="He W."/>
            <person name="Dai G."/>
            <person name="Sun C."/>
            <person name="Schmutz J."/>
            <person name="Leebens-Mack J.H."/>
            <person name="Li F.W."/>
            <person name="Wang L."/>
        </authorList>
    </citation>
    <scope>NUCLEOTIDE SEQUENCE [LARGE SCALE GENOMIC DNA]</scope>
    <source>
        <strain evidence="2">cv. PW_Plant_1</strain>
    </source>
</reference>
<evidence type="ECO:0000313" key="2">
    <source>
        <dbReference type="Proteomes" id="UP001162992"/>
    </source>
</evidence>
<sequence>MNLSGRFSGKGAGRGVAAPAIGRIPELFGFPAAAFVKASLFKQASGLSATQEHVKKMQQLWSLGSKGLGSKIDPNTTGTDLTVGLSDELLLQILKRLPSSPYPYSLVCKRWLRLHSVLRQSLKLQDWSFLQSGRMKVRFPNLIAVDLTGACVSVCRFGQAILLTHSNITIPLSPDFLDIFPVEKCVEEQQISLKAFDKGLKMLSEGYPDLQRLSVMNVAIAVTWNHHSAIKSLDQKARQTRTEVSNTDGSDPLHKIDTMFENGLSLVAINCSMLQELELDKCTDEALTVISACRNLQIVRLVGSVSESALGTFTDVGLTTLAHNCSRLVRLELAGCEASYDGIAALGRCCIMLEELTVSTQGFGGGWLAALTHCTCLKTLRLQNCKDLDVDPGLSEHLGYCHTLECLQMVRCHIRDRRSFAALLTVCWKVRELEFLDCWGLEDEMFFLTIRCRRIKRISLEGCSLLTTAGLEMVLLTWKDLQRLRLIFCSKINSAEISAAFADCLGSLKEFIWRPDLGSVLAGTGLGQRRGKFFTKVY</sequence>
<dbReference type="EMBL" id="CM055097">
    <property type="protein sequence ID" value="KAJ7552402.1"/>
    <property type="molecule type" value="Genomic_DNA"/>
</dbReference>
<comment type="caution">
    <text evidence="1">The sequence shown here is derived from an EMBL/GenBank/DDBJ whole genome shotgun (WGS) entry which is preliminary data.</text>
</comment>
<keyword evidence="2" id="KW-1185">Reference proteome</keyword>
<organism evidence="1 2">
    <name type="scientific">Diphasiastrum complanatum</name>
    <name type="common">Issler's clubmoss</name>
    <name type="synonym">Lycopodium complanatum</name>
    <dbReference type="NCBI Taxonomy" id="34168"/>
    <lineage>
        <taxon>Eukaryota</taxon>
        <taxon>Viridiplantae</taxon>
        <taxon>Streptophyta</taxon>
        <taxon>Embryophyta</taxon>
        <taxon>Tracheophyta</taxon>
        <taxon>Lycopodiopsida</taxon>
        <taxon>Lycopodiales</taxon>
        <taxon>Lycopodiaceae</taxon>
        <taxon>Lycopodioideae</taxon>
        <taxon>Diphasiastrum</taxon>
    </lineage>
</organism>
<protein>
    <submittedName>
        <fullName evidence="1">Uncharacterized protein</fullName>
    </submittedName>
</protein>